<name>A0ACB9MXQ5_BAUVA</name>
<evidence type="ECO:0000313" key="1">
    <source>
        <dbReference type="EMBL" id="KAI4328859.1"/>
    </source>
</evidence>
<keyword evidence="2" id="KW-1185">Reference proteome</keyword>
<comment type="caution">
    <text evidence="1">The sequence shown here is derived from an EMBL/GenBank/DDBJ whole genome shotgun (WGS) entry which is preliminary data.</text>
</comment>
<dbReference type="EMBL" id="CM039433">
    <property type="protein sequence ID" value="KAI4328859.1"/>
    <property type="molecule type" value="Genomic_DNA"/>
</dbReference>
<dbReference type="Proteomes" id="UP000828941">
    <property type="component" value="Chromosome 8"/>
</dbReference>
<protein>
    <submittedName>
        <fullName evidence="1">Uncharacterized protein</fullName>
    </submittedName>
</protein>
<sequence>MMPAYGSMDSHPYQRNQMPFPHYYHPAFDVPPQANVDPSRSTLAYEQPWPYAGSYGCPTPVHFCCGYNNYPSYCSYRPAYPHIPTPPPMYYPAHAESYSIPCAPPQHYIMDLPRYEYDKCMPREYHCCGCPNHPLHQKEDKGVKIEEHEPDTEKKANDGLVPTQLVNYPYPFVWTTPEYMNNKEQKKPVVAEMDDQDKVSHDAKHSQYFRDEGQEPRSWNGWLPFDAKTLPKMILDGDGRRNQHQQDDKNRRQMEDKRTNQNQQSEDKRMEFPFPIFWVPYYNKQEESGRTNDQASTPTPTTIEEVPRTPKFVPVNIGDSDADRTSSNRDEPVNIRGSDVTEKVSNKKNIPVKQMEMHQTEDDSKGSKRRERTIPVKQLEENMTDKSSKIGAKGSKLPPVCLRVDPLPKKKNGNGNSRSPSPPASKEHSQATAGETAKVIASPSMSGAQPDSKLHHASNANNKVKHKEENVEVSMKTNENKDDYQRDKSRSQTTCNVPSGAHENSSGITTRKESWSNGNACIAEEKKEEGKEEPLINEEENEAREARDSTRDDDKGQKIKVLSDIEAAVLIQAAYRGFQVRKWELLKKLKQIAEVSKQVADVRAQIQALEASSGLQNDDKQRVAIGETIMRLLLKLDTVQGLHPSFREMRKTLAIELISMQEKLDSVTAEKSQQQIQELSEMRPVEDIHPSTVSINSVQKHEGDNVAAPGKDSSEGSNTESHDIQEPCQDQDSLKTGISGLKTETRGFVAHNLPDDDKRESRSEISPVSNREINPNSALNDVINEDAGQAVTNDVCNFESPLYDTDQVGMENETISECECVPTEVEDLDVLAWKELPQGVNEEEPVHFDSGKLVQSDMERPEQSEVSTKITDNNSLVMADDLAPDEKFPEIEAMAELPVGILDDSTEDGEYPAIEVMAELPVGILDDSAEDGKYSAIEALAELLVGY</sequence>
<organism evidence="1 2">
    <name type="scientific">Bauhinia variegata</name>
    <name type="common">Purple orchid tree</name>
    <name type="synonym">Phanera variegata</name>
    <dbReference type="NCBI Taxonomy" id="167791"/>
    <lineage>
        <taxon>Eukaryota</taxon>
        <taxon>Viridiplantae</taxon>
        <taxon>Streptophyta</taxon>
        <taxon>Embryophyta</taxon>
        <taxon>Tracheophyta</taxon>
        <taxon>Spermatophyta</taxon>
        <taxon>Magnoliopsida</taxon>
        <taxon>eudicotyledons</taxon>
        <taxon>Gunneridae</taxon>
        <taxon>Pentapetalae</taxon>
        <taxon>rosids</taxon>
        <taxon>fabids</taxon>
        <taxon>Fabales</taxon>
        <taxon>Fabaceae</taxon>
        <taxon>Cercidoideae</taxon>
        <taxon>Cercideae</taxon>
        <taxon>Bauhiniinae</taxon>
        <taxon>Bauhinia</taxon>
    </lineage>
</organism>
<reference evidence="1 2" key="1">
    <citation type="journal article" date="2022" name="DNA Res.">
        <title>Chromosomal-level genome assembly of the orchid tree Bauhinia variegata (Leguminosae; Cercidoideae) supports the allotetraploid origin hypothesis of Bauhinia.</title>
        <authorList>
            <person name="Zhong Y."/>
            <person name="Chen Y."/>
            <person name="Zheng D."/>
            <person name="Pang J."/>
            <person name="Liu Y."/>
            <person name="Luo S."/>
            <person name="Meng S."/>
            <person name="Qian L."/>
            <person name="Wei D."/>
            <person name="Dai S."/>
            <person name="Zhou R."/>
        </authorList>
    </citation>
    <scope>NUCLEOTIDE SEQUENCE [LARGE SCALE GENOMIC DNA]</scope>
    <source>
        <strain evidence="1">BV-YZ2020</strain>
    </source>
</reference>
<evidence type="ECO:0000313" key="2">
    <source>
        <dbReference type="Proteomes" id="UP000828941"/>
    </source>
</evidence>
<accession>A0ACB9MXQ5</accession>
<proteinExistence type="predicted"/>
<gene>
    <name evidence="1" type="ORF">L6164_021182</name>
</gene>